<dbReference type="EMBL" id="NUJQ01000062">
    <property type="protein sequence ID" value="PGQ04796.1"/>
    <property type="molecule type" value="Genomic_DNA"/>
</dbReference>
<accession>A0A2B1CR67</accession>
<proteinExistence type="predicted"/>
<sequence length="88" mass="9986">MDMRKVKEFTGEVGAEFMSFLLEDDTLHSAYYSHVEVVMDNGKKKMLCIKDDAGLKGIAEGQTRVEAIKKAKNFLKRQEEKQRAASKS</sequence>
<dbReference type="RefSeq" id="WP_097832725.1">
    <property type="nucleotide sequence ID" value="NZ_NUJQ01000062.1"/>
</dbReference>
<organism evidence="1 2">
    <name type="scientific">Bacillus cereus</name>
    <dbReference type="NCBI Taxonomy" id="1396"/>
    <lineage>
        <taxon>Bacteria</taxon>
        <taxon>Bacillati</taxon>
        <taxon>Bacillota</taxon>
        <taxon>Bacilli</taxon>
        <taxon>Bacillales</taxon>
        <taxon>Bacillaceae</taxon>
        <taxon>Bacillus</taxon>
        <taxon>Bacillus cereus group</taxon>
    </lineage>
</organism>
<gene>
    <name evidence="1" type="ORF">COA08_29065</name>
</gene>
<name>A0A2B1CR67_BACCE</name>
<dbReference type="AlphaFoldDB" id="A0A2B1CR67"/>
<evidence type="ECO:0000313" key="2">
    <source>
        <dbReference type="Proteomes" id="UP000221438"/>
    </source>
</evidence>
<comment type="caution">
    <text evidence="1">The sequence shown here is derived from an EMBL/GenBank/DDBJ whole genome shotgun (WGS) entry which is preliminary data.</text>
</comment>
<protein>
    <submittedName>
        <fullName evidence="1">Uncharacterized protein</fullName>
    </submittedName>
</protein>
<dbReference type="Proteomes" id="UP000221438">
    <property type="component" value="Unassembled WGS sequence"/>
</dbReference>
<reference evidence="1 2" key="1">
    <citation type="submission" date="2017-09" db="EMBL/GenBank/DDBJ databases">
        <title>Large-scale bioinformatics analysis of Bacillus genomes uncovers conserved roles of natural products in bacterial physiology.</title>
        <authorList>
            <consortium name="Agbiome Team Llc"/>
            <person name="Bleich R.M."/>
            <person name="Grubbs K.J."/>
            <person name="Santa Maria K.C."/>
            <person name="Allen S.E."/>
            <person name="Farag S."/>
            <person name="Shank E.A."/>
            <person name="Bowers A."/>
        </authorList>
    </citation>
    <scope>NUCLEOTIDE SEQUENCE [LARGE SCALE GENOMIC DNA]</scope>
    <source>
        <strain evidence="1 2">AFS046104</strain>
    </source>
</reference>
<evidence type="ECO:0000313" key="1">
    <source>
        <dbReference type="EMBL" id="PGQ04796.1"/>
    </source>
</evidence>